<proteinExistence type="predicted"/>
<gene>
    <name evidence="2" type="ORF">g.544</name>
</gene>
<dbReference type="EMBL" id="GEDC01005364">
    <property type="protein sequence ID" value="JAS31934.1"/>
    <property type="molecule type" value="Transcribed_RNA"/>
</dbReference>
<reference evidence="2" key="1">
    <citation type="submission" date="2015-12" db="EMBL/GenBank/DDBJ databases">
        <title>De novo transcriptome assembly of four potential Pierce s Disease insect vectors from Arizona vineyards.</title>
        <authorList>
            <person name="Tassone E.E."/>
        </authorList>
    </citation>
    <scope>NUCLEOTIDE SEQUENCE</scope>
</reference>
<keyword evidence="1" id="KW-0732">Signal</keyword>
<dbReference type="AlphaFoldDB" id="A0A1B6E214"/>
<name>A0A1B6E214_9HEMI</name>
<feature type="chain" id="PRO_5008581736" evidence="1">
    <location>
        <begin position="17"/>
        <end position="141"/>
    </location>
</feature>
<organism evidence="2">
    <name type="scientific">Clastoptera arizonana</name>
    <name type="common">Arizona spittle bug</name>
    <dbReference type="NCBI Taxonomy" id="38151"/>
    <lineage>
        <taxon>Eukaryota</taxon>
        <taxon>Metazoa</taxon>
        <taxon>Ecdysozoa</taxon>
        <taxon>Arthropoda</taxon>
        <taxon>Hexapoda</taxon>
        <taxon>Insecta</taxon>
        <taxon>Pterygota</taxon>
        <taxon>Neoptera</taxon>
        <taxon>Paraneoptera</taxon>
        <taxon>Hemiptera</taxon>
        <taxon>Auchenorrhyncha</taxon>
        <taxon>Cercopoidea</taxon>
        <taxon>Clastopteridae</taxon>
        <taxon>Clastoptera</taxon>
    </lineage>
</organism>
<feature type="signal peptide" evidence="1">
    <location>
        <begin position="1"/>
        <end position="16"/>
    </location>
</feature>
<evidence type="ECO:0000313" key="2">
    <source>
        <dbReference type="EMBL" id="JAS31934.1"/>
    </source>
</evidence>
<evidence type="ECO:0000256" key="1">
    <source>
        <dbReference type="SAM" id="SignalP"/>
    </source>
</evidence>
<accession>A0A1B6E214</accession>
<sequence>MFVLIVIGHLIELSLGGGIKFTSTESEEARKWFDLAELGNNITQILTKPSGPGHKFVRDLFVYWENIEYVLNSIKKRETRGMDVYNYLKKQGGPPHTKLEVNDNLLLKSFNWTTRDIKEVHGIINDTDIVWKDISTYINKN</sequence>
<protein>
    <submittedName>
        <fullName evidence="2">Uncharacterized protein</fullName>
    </submittedName>
</protein>